<protein>
    <submittedName>
        <fullName evidence="2">Polymerase, beta domain protein region protein</fullName>
    </submittedName>
</protein>
<comment type="caution">
    <text evidence="2">The sequence shown here is derived from an EMBL/GenBank/DDBJ whole genome shotgun (WGS) entry which is preliminary data.</text>
</comment>
<dbReference type="SUPFAM" id="SSF81301">
    <property type="entry name" value="Nucleotidyltransferase"/>
    <property type="match status" value="1"/>
</dbReference>
<dbReference type="PANTHER" id="PTHR43852:SF3">
    <property type="entry name" value="NUCLEOTIDYLTRANSFERASE"/>
    <property type="match status" value="1"/>
</dbReference>
<dbReference type="NCBIfam" id="NF047752">
    <property type="entry name" value="MntA_antitoxin"/>
    <property type="match status" value="1"/>
</dbReference>
<dbReference type="EMBL" id="LBWQ01000017">
    <property type="protein sequence ID" value="KKR13433.1"/>
    <property type="molecule type" value="Genomic_DNA"/>
</dbReference>
<dbReference type="Pfam" id="PF18765">
    <property type="entry name" value="Polbeta"/>
    <property type="match status" value="1"/>
</dbReference>
<evidence type="ECO:0000313" key="2">
    <source>
        <dbReference type="EMBL" id="KKR13433.1"/>
    </source>
</evidence>
<dbReference type="InterPro" id="IPR052930">
    <property type="entry name" value="TA_antitoxin_MntA"/>
</dbReference>
<dbReference type="Proteomes" id="UP000034690">
    <property type="component" value="Unassembled WGS sequence"/>
</dbReference>
<dbReference type="AlphaFoldDB" id="A0A0G0ND61"/>
<gene>
    <name evidence="2" type="ORF">UT40_C0017G0019</name>
</gene>
<dbReference type="CDD" id="cd05403">
    <property type="entry name" value="NT_KNTase_like"/>
    <property type="match status" value="1"/>
</dbReference>
<feature type="domain" description="Polymerase beta nucleotidyltransferase" evidence="1">
    <location>
        <begin position="9"/>
        <end position="102"/>
    </location>
</feature>
<accession>A0A0G0ND61</accession>
<proteinExistence type="predicted"/>
<organism evidence="2 3">
    <name type="scientific">Candidatus Woesebacteria bacterium GW2011_GWA1_39_21b</name>
    <dbReference type="NCBI Taxonomy" id="1618551"/>
    <lineage>
        <taxon>Bacteria</taxon>
        <taxon>Candidatus Woeseibacteriota</taxon>
    </lineage>
</organism>
<name>A0A0G0ND61_9BACT</name>
<evidence type="ECO:0000259" key="1">
    <source>
        <dbReference type="Pfam" id="PF18765"/>
    </source>
</evidence>
<reference evidence="2 3" key="1">
    <citation type="journal article" date="2015" name="Nature">
        <title>rRNA introns, odd ribosomes, and small enigmatic genomes across a large radiation of phyla.</title>
        <authorList>
            <person name="Brown C.T."/>
            <person name="Hug L.A."/>
            <person name="Thomas B.C."/>
            <person name="Sharon I."/>
            <person name="Castelle C.J."/>
            <person name="Singh A."/>
            <person name="Wilkins M.J."/>
            <person name="Williams K.H."/>
            <person name="Banfield J.F."/>
        </authorList>
    </citation>
    <scope>NUCLEOTIDE SEQUENCE [LARGE SCALE GENOMIC DNA]</scope>
</reference>
<dbReference type="InterPro" id="IPR041633">
    <property type="entry name" value="Polbeta"/>
</dbReference>
<evidence type="ECO:0000313" key="3">
    <source>
        <dbReference type="Proteomes" id="UP000034690"/>
    </source>
</evidence>
<dbReference type="PANTHER" id="PTHR43852">
    <property type="entry name" value="NUCLEOTIDYLTRANSFERASE"/>
    <property type="match status" value="1"/>
</dbReference>
<dbReference type="Gene3D" id="3.30.460.10">
    <property type="entry name" value="Beta Polymerase, domain 2"/>
    <property type="match status" value="1"/>
</dbReference>
<dbReference type="InterPro" id="IPR043519">
    <property type="entry name" value="NT_sf"/>
</dbReference>
<sequence>MKLSADIRQKIIRYFSEKPEIEAVYLYGSQAKGFARSDSDIDLAILVNDKGNFRGFDIPQTRYLYDLGKITHKEFEVQNLESCPVDFAHRVISEGKILLGIDSKKRVEFEEKILREFFDMKPSIDEYFVYLSEIARKGELGARYI</sequence>